<dbReference type="Gene3D" id="3.30.70.120">
    <property type="match status" value="1"/>
</dbReference>
<evidence type="ECO:0000256" key="1">
    <source>
        <dbReference type="ARBA" id="ARBA00002440"/>
    </source>
</evidence>
<dbReference type="SUPFAM" id="SSF54913">
    <property type="entry name" value="GlnB-like"/>
    <property type="match status" value="1"/>
</dbReference>
<name>A0A0P8A962_9EURY</name>
<dbReference type="AlphaFoldDB" id="A0A0P8A962"/>
<dbReference type="Pfam" id="PF00543">
    <property type="entry name" value="P-II"/>
    <property type="match status" value="1"/>
</dbReference>
<dbReference type="PANTHER" id="PTHR30115">
    <property type="entry name" value="NITROGEN REGULATORY PROTEIN P-II"/>
    <property type="match status" value="1"/>
</dbReference>
<gene>
    <name evidence="6" type="primary">nifI1</name>
    <name evidence="6" type="ORF">MPEBLZ_00581</name>
</gene>
<dbReference type="InterPro" id="IPR002187">
    <property type="entry name" value="N-reg_PII"/>
</dbReference>
<dbReference type="PANTHER" id="PTHR30115:SF13">
    <property type="entry name" value="PII-LIKE PROTEIN GLNBI"/>
    <property type="match status" value="1"/>
</dbReference>
<evidence type="ECO:0000313" key="7">
    <source>
        <dbReference type="Proteomes" id="UP000050360"/>
    </source>
</evidence>
<dbReference type="PRINTS" id="PR00340">
    <property type="entry name" value="PIIGLNB"/>
</dbReference>
<dbReference type="PATRIC" id="fig|1719120.3.peg.637"/>
<dbReference type="InterPro" id="IPR017918">
    <property type="entry name" value="N-reg_PII_CS"/>
</dbReference>
<dbReference type="GO" id="GO:0005524">
    <property type="term" value="F:ATP binding"/>
    <property type="evidence" value="ECO:0007669"/>
    <property type="project" value="TreeGrafter"/>
</dbReference>
<evidence type="ECO:0000313" key="6">
    <source>
        <dbReference type="EMBL" id="KPQ44823.1"/>
    </source>
</evidence>
<comment type="similarity">
    <text evidence="5">Belongs to the P(II) protein family.</text>
</comment>
<dbReference type="InterPro" id="IPR015867">
    <property type="entry name" value="N-reg_PII/ATP_PRibTrfase_C"/>
</dbReference>
<keyword evidence="3" id="KW-0804">Transcription</keyword>
<organism evidence="6 7">
    <name type="scientific">Candidatus Methanoperedens nitratireducens</name>
    <dbReference type="NCBI Taxonomy" id="1392998"/>
    <lineage>
        <taxon>Archaea</taxon>
        <taxon>Methanobacteriati</taxon>
        <taxon>Methanobacteriota</taxon>
        <taxon>Stenosarchaea group</taxon>
        <taxon>Methanomicrobia</taxon>
        <taxon>Methanosarcinales</taxon>
        <taxon>ANME-2 cluster</taxon>
        <taxon>Candidatus Methanoperedentaceae</taxon>
        <taxon>Candidatus Methanoperedens</taxon>
    </lineage>
</organism>
<sequence length="105" mass="11613">MKMIRAIIRPNKEEKVVEHLEKEGFVSLTKMNVFGRGKQKGIRVGTVCYDELPKVMLMLVVDDTEVQKAINVIQNSARTGNIGDGKIFVTDVSEAYTVRTGASGL</sequence>
<reference evidence="6 7" key="1">
    <citation type="submission" date="2015-09" db="EMBL/GenBank/DDBJ databases">
        <title>A metagenomics-based metabolic model of nitrate-dependent anaerobic oxidation of methane by Methanoperedens-like archaea.</title>
        <authorList>
            <person name="Arshad A."/>
            <person name="Speth D.R."/>
            <person name="De Graaf R.M."/>
            <person name="Op Den Camp H.J."/>
            <person name="Jetten M.S."/>
            <person name="Welte C.U."/>
        </authorList>
    </citation>
    <scope>NUCLEOTIDE SEQUENCE [LARGE SCALE GENOMIC DNA]</scope>
</reference>
<evidence type="ECO:0000256" key="4">
    <source>
        <dbReference type="ARBA" id="ARBA00023231"/>
    </source>
</evidence>
<dbReference type="GO" id="GO:0030234">
    <property type="term" value="F:enzyme regulator activity"/>
    <property type="evidence" value="ECO:0007669"/>
    <property type="project" value="InterPro"/>
</dbReference>
<dbReference type="PROSITE" id="PS51343">
    <property type="entry name" value="PII_GLNB_DOM"/>
    <property type="match status" value="1"/>
</dbReference>
<accession>A0A0P8A962</accession>
<keyword evidence="4" id="KW-0535">Nitrogen fixation</keyword>
<evidence type="ECO:0000256" key="5">
    <source>
        <dbReference type="RuleBase" id="RU003936"/>
    </source>
</evidence>
<dbReference type="GO" id="GO:0006808">
    <property type="term" value="P:regulation of nitrogen utilization"/>
    <property type="evidence" value="ECO:0007669"/>
    <property type="project" value="InterPro"/>
</dbReference>
<dbReference type="EMBL" id="LKCM01000052">
    <property type="protein sequence ID" value="KPQ44823.1"/>
    <property type="molecule type" value="Genomic_DNA"/>
</dbReference>
<evidence type="ECO:0000256" key="2">
    <source>
        <dbReference type="ARBA" id="ARBA00023015"/>
    </source>
</evidence>
<keyword evidence="2" id="KW-0805">Transcription regulation</keyword>
<evidence type="ECO:0000256" key="3">
    <source>
        <dbReference type="ARBA" id="ARBA00023163"/>
    </source>
</evidence>
<dbReference type="InterPro" id="IPR011322">
    <property type="entry name" value="N-reg_PII-like_a/b"/>
</dbReference>
<comment type="function">
    <text evidence="1">Could be involved in the regulation of nitrogen fixation.</text>
</comment>
<dbReference type="Proteomes" id="UP000050360">
    <property type="component" value="Unassembled WGS sequence"/>
</dbReference>
<dbReference type="PROSITE" id="PS00638">
    <property type="entry name" value="PII_GLNB_CTER"/>
    <property type="match status" value="1"/>
</dbReference>
<proteinExistence type="inferred from homology"/>
<dbReference type="SMART" id="SM00938">
    <property type="entry name" value="P-II"/>
    <property type="match status" value="1"/>
</dbReference>
<dbReference type="GO" id="GO:0005829">
    <property type="term" value="C:cytosol"/>
    <property type="evidence" value="ECO:0007669"/>
    <property type="project" value="TreeGrafter"/>
</dbReference>
<protein>
    <submittedName>
        <fullName evidence="6">p-II family nitrogen regulatory protein</fullName>
    </submittedName>
</protein>
<comment type="caution">
    <text evidence="6">The sequence shown here is derived from an EMBL/GenBank/DDBJ whole genome shotgun (WGS) entry which is preliminary data.</text>
</comment>